<evidence type="ECO:0000256" key="2">
    <source>
        <dbReference type="ARBA" id="ARBA00023027"/>
    </source>
</evidence>
<dbReference type="GO" id="GO:0003953">
    <property type="term" value="F:NAD+ nucleosidase activity"/>
    <property type="evidence" value="ECO:0007669"/>
    <property type="project" value="UniProtKB-EC"/>
</dbReference>
<reference evidence="10 11" key="1">
    <citation type="submission" date="2018-06" db="EMBL/GenBank/DDBJ databases">
        <authorList>
            <consortium name="Pathogen Informatics"/>
            <person name="Doyle S."/>
        </authorList>
    </citation>
    <scope>NUCLEOTIDE SEQUENCE [LARGE SCALE GENOMIC DNA]</scope>
    <source>
        <strain evidence="10 11">NCTC11088</strain>
    </source>
</reference>
<name>A0A379DBN0_9FIRM</name>
<evidence type="ECO:0000256" key="5">
    <source>
        <dbReference type="ARBA" id="ARBA00035014"/>
    </source>
</evidence>
<dbReference type="AlphaFoldDB" id="A0A379DBN0"/>
<dbReference type="Proteomes" id="UP000254777">
    <property type="component" value="Unassembled WGS sequence"/>
</dbReference>
<dbReference type="SUPFAM" id="SSF52467">
    <property type="entry name" value="DHS-like NAD/FAD-binding domain"/>
    <property type="match status" value="1"/>
</dbReference>
<dbReference type="GO" id="GO:0051607">
    <property type="term" value="P:defense response to virus"/>
    <property type="evidence" value="ECO:0007669"/>
    <property type="project" value="UniProtKB-KW"/>
</dbReference>
<dbReference type="InterPro" id="IPR041486">
    <property type="entry name" value="ThsA_STALD"/>
</dbReference>
<organism evidence="10 11">
    <name type="scientific">Peptoniphilus indolicus</name>
    <dbReference type="NCBI Taxonomy" id="33030"/>
    <lineage>
        <taxon>Bacteria</taxon>
        <taxon>Bacillati</taxon>
        <taxon>Bacillota</taxon>
        <taxon>Tissierellia</taxon>
        <taxon>Tissierellales</taxon>
        <taxon>Peptoniphilaceae</taxon>
        <taxon>Peptoniphilus</taxon>
    </lineage>
</organism>
<evidence type="ECO:0000256" key="7">
    <source>
        <dbReference type="ARBA" id="ARBA00047575"/>
    </source>
</evidence>
<keyword evidence="2" id="KW-0520">NAD</keyword>
<comment type="caution">
    <text evidence="8">Lacks conserved residue(s) required for the propagation of feature annotation.</text>
</comment>
<accession>A0A379DBN0</accession>
<dbReference type="InterPro" id="IPR029035">
    <property type="entry name" value="DHS-like_NAD/FAD-binding_dom"/>
</dbReference>
<gene>
    <name evidence="10" type="ORF">NCTC11088_01213</name>
</gene>
<dbReference type="PROSITE" id="PS50305">
    <property type="entry name" value="SIRTUIN"/>
    <property type="match status" value="1"/>
</dbReference>
<evidence type="ECO:0000256" key="3">
    <source>
        <dbReference type="ARBA" id="ARBA00023118"/>
    </source>
</evidence>
<keyword evidence="3" id="KW-0051">Antiviral defense</keyword>
<dbReference type="EC" id="3.2.2.5" evidence="4"/>
<dbReference type="InterPro" id="IPR026590">
    <property type="entry name" value="Ssirtuin_cat_dom"/>
</dbReference>
<keyword evidence="1" id="KW-0378">Hydrolase</keyword>
<comment type="catalytic activity">
    <reaction evidence="7">
        <text>NAD(+) + H2O = ADP-D-ribose + nicotinamide + H(+)</text>
        <dbReference type="Rhea" id="RHEA:16301"/>
        <dbReference type="ChEBI" id="CHEBI:15377"/>
        <dbReference type="ChEBI" id="CHEBI:15378"/>
        <dbReference type="ChEBI" id="CHEBI:17154"/>
        <dbReference type="ChEBI" id="CHEBI:57540"/>
        <dbReference type="ChEBI" id="CHEBI:57967"/>
        <dbReference type="EC" id="3.2.2.5"/>
    </reaction>
    <physiologicalReaction direction="left-to-right" evidence="7">
        <dbReference type="Rhea" id="RHEA:16302"/>
    </physiologicalReaction>
</comment>
<evidence type="ECO:0000256" key="1">
    <source>
        <dbReference type="ARBA" id="ARBA00022801"/>
    </source>
</evidence>
<dbReference type="Pfam" id="PF13289">
    <property type="entry name" value="SIR2_2"/>
    <property type="match status" value="1"/>
</dbReference>
<evidence type="ECO:0000256" key="8">
    <source>
        <dbReference type="PROSITE-ProRule" id="PRU00236"/>
    </source>
</evidence>
<feature type="domain" description="Deacetylase sirtuin-type" evidence="9">
    <location>
        <begin position="6"/>
        <end position="285"/>
    </location>
</feature>
<dbReference type="Pfam" id="PF18185">
    <property type="entry name" value="STALD"/>
    <property type="match status" value="1"/>
</dbReference>
<protein>
    <recommendedName>
        <fullName evidence="6">NAD(+) hydrolase ThsA</fullName>
        <ecNumber evidence="4">3.2.2.5</ecNumber>
    </recommendedName>
</protein>
<proteinExistence type="inferred from homology"/>
<comment type="similarity">
    <text evidence="5">Belongs to the soluble Thoeris ThsA family.</text>
</comment>
<evidence type="ECO:0000313" key="10">
    <source>
        <dbReference type="EMBL" id="SUB75418.1"/>
    </source>
</evidence>
<dbReference type="EMBL" id="UGTH01000001">
    <property type="protein sequence ID" value="SUB75418.1"/>
    <property type="molecule type" value="Genomic_DNA"/>
</dbReference>
<evidence type="ECO:0000256" key="6">
    <source>
        <dbReference type="ARBA" id="ARBA00035033"/>
    </source>
</evidence>
<evidence type="ECO:0000259" key="9">
    <source>
        <dbReference type="PROSITE" id="PS50305"/>
    </source>
</evidence>
<evidence type="ECO:0000313" key="11">
    <source>
        <dbReference type="Proteomes" id="UP000254777"/>
    </source>
</evidence>
<evidence type="ECO:0000256" key="4">
    <source>
        <dbReference type="ARBA" id="ARBA00034327"/>
    </source>
</evidence>
<sequence length="476" mass="54794">MREVFFIKGEVSKKDLIREIEKAIKSDELGAFIGAGLSIPAGFCSWKELLREPAEEIGLDVEKENDLVNLAQYYSNSKKRTSIDDLIKGQFSQLVKPTENHKLLSQLPISTFWTTNYDKLIEKALETNMKKPYVKTKDEQLRGTNYNFDAIVYKLHGDVESPEDAVLTRSDYEEFGYNKRKLFREVLEGDLLTKTFLFLGFSFEDPNFNYVIGRLRVLLDEKNTRKHYCIMKRVQDTDEDYEYKKVRQELQIEDINRYGIFTYLVDDYNEITDILSILVDRYRRKTIFVSGSAYCYPGYSHETGKNFIHKLSFELSKNGYRIVNGYGKGVGEFILNGVADYCLNHNSKISDFLTLMPFPQNSSLGIDLDKLYKENREQMIDNCGIAIFIFGNKETENIASGVIDEFELCKKHGLVCLPIEHTGGSAKEIFNKITREITDKNTISAIEQANKQCDGDIDMSVKNIVQAVKILNKEEL</sequence>